<gene>
    <name evidence="10" type="ORF">ACFOUV_05510</name>
</gene>
<comment type="caution">
    <text evidence="10">The sequence shown here is derived from an EMBL/GenBank/DDBJ whole genome shotgun (WGS) entry which is preliminary data.</text>
</comment>
<dbReference type="InterPro" id="IPR038501">
    <property type="entry name" value="Spore_GerAC_C_sf"/>
</dbReference>
<keyword evidence="7" id="KW-0449">Lipoprotein</keyword>
<dbReference type="NCBIfam" id="TIGR02887">
    <property type="entry name" value="spore_ger_x_C"/>
    <property type="match status" value="1"/>
</dbReference>
<keyword evidence="6" id="KW-0564">Palmitate</keyword>
<evidence type="ECO:0000256" key="2">
    <source>
        <dbReference type="ARBA" id="ARBA00007886"/>
    </source>
</evidence>
<evidence type="ECO:0000259" key="9">
    <source>
        <dbReference type="Pfam" id="PF25198"/>
    </source>
</evidence>
<dbReference type="Gene3D" id="3.30.300.210">
    <property type="entry name" value="Nutrient germinant receptor protein C, domain 3"/>
    <property type="match status" value="1"/>
</dbReference>
<proteinExistence type="inferred from homology"/>
<organism evidence="10 11">
    <name type="scientific">Oceanobacillus longus</name>
    <dbReference type="NCBI Taxonomy" id="930120"/>
    <lineage>
        <taxon>Bacteria</taxon>
        <taxon>Bacillati</taxon>
        <taxon>Bacillota</taxon>
        <taxon>Bacilli</taxon>
        <taxon>Bacillales</taxon>
        <taxon>Bacillaceae</taxon>
        <taxon>Oceanobacillus</taxon>
    </lineage>
</organism>
<dbReference type="PANTHER" id="PTHR35789">
    <property type="entry name" value="SPORE GERMINATION PROTEIN B3"/>
    <property type="match status" value="1"/>
</dbReference>
<evidence type="ECO:0000256" key="7">
    <source>
        <dbReference type="ARBA" id="ARBA00023288"/>
    </source>
</evidence>
<evidence type="ECO:0000256" key="3">
    <source>
        <dbReference type="ARBA" id="ARBA00022544"/>
    </source>
</evidence>
<protein>
    <submittedName>
        <fullName evidence="10">Ger(X)C family spore germination protein</fullName>
    </submittedName>
</protein>
<dbReference type="Pfam" id="PF25198">
    <property type="entry name" value="Spore_GerAC_N"/>
    <property type="match status" value="1"/>
</dbReference>
<keyword evidence="11" id="KW-1185">Reference proteome</keyword>
<evidence type="ECO:0000313" key="11">
    <source>
        <dbReference type="Proteomes" id="UP001595772"/>
    </source>
</evidence>
<dbReference type="InterPro" id="IPR057336">
    <property type="entry name" value="GerAC_N"/>
</dbReference>
<dbReference type="RefSeq" id="WP_379495786.1">
    <property type="nucleotide sequence ID" value="NZ_JBHSAO010000002.1"/>
</dbReference>
<dbReference type="PROSITE" id="PS51257">
    <property type="entry name" value="PROKAR_LIPOPROTEIN"/>
    <property type="match status" value="1"/>
</dbReference>
<evidence type="ECO:0000256" key="1">
    <source>
        <dbReference type="ARBA" id="ARBA00004635"/>
    </source>
</evidence>
<accession>A0ABV8GXG8</accession>
<keyword evidence="4" id="KW-0732">Signal</keyword>
<evidence type="ECO:0000259" key="8">
    <source>
        <dbReference type="Pfam" id="PF05504"/>
    </source>
</evidence>
<feature type="domain" description="Spore germination GerAC-like C-terminal" evidence="8">
    <location>
        <begin position="214"/>
        <end position="381"/>
    </location>
</feature>
<dbReference type="EMBL" id="JBHSAO010000002">
    <property type="protein sequence ID" value="MFC4023277.1"/>
    <property type="molecule type" value="Genomic_DNA"/>
</dbReference>
<feature type="domain" description="Spore germination protein N-terminal" evidence="9">
    <location>
        <begin position="24"/>
        <end position="203"/>
    </location>
</feature>
<dbReference type="Proteomes" id="UP001595772">
    <property type="component" value="Unassembled WGS sequence"/>
</dbReference>
<keyword evidence="5" id="KW-0472">Membrane</keyword>
<evidence type="ECO:0000256" key="5">
    <source>
        <dbReference type="ARBA" id="ARBA00023136"/>
    </source>
</evidence>
<comment type="subcellular location">
    <subcellularLocation>
        <location evidence="1">Membrane</location>
        <topology evidence="1">Lipid-anchor</topology>
    </subcellularLocation>
</comment>
<dbReference type="Pfam" id="PF05504">
    <property type="entry name" value="Spore_GerAC"/>
    <property type="match status" value="1"/>
</dbReference>
<keyword evidence="3" id="KW-0309">Germination</keyword>
<dbReference type="InterPro" id="IPR046953">
    <property type="entry name" value="Spore_GerAC-like_C"/>
</dbReference>
<evidence type="ECO:0000256" key="4">
    <source>
        <dbReference type="ARBA" id="ARBA00022729"/>
    </source>
</evidence>
<dbReference type="InterPro" id="IPR008844">
    <property type="entry name" value="Spore_GerAC-like"/>
</dbReference>
<comment type="similarity">
    <text evidence="2">Belongs to the GerABKC lipoprotein family.</text>
</comment>
<evidence type="ECO:0000256" key="6">
    <source>
        <dbReference type="ARBA" id="ARBA00023139"/>
    </source>
</evidence>
<dbReference type="PANTHER" id="PTHR35789:SF1">
    <property type="entry name" value="SPORE GERMINATION PROTEIN B3"/>
    <property type="match status" value="1"/>
</dbReference>
<name>A0ABV8GXG8_9BACI</name>
<evidence type="ECO:0000313" key="10">
    <source>
        <dbReference type="EMBL" id="MFC4023277.1"/>
    </source>
</evidence>
<sequence>MGNRKFFLVLTYTLLLVMLAGCWDEKELEDRAFIAGISIDLADEQGEKTRFEMTNQLVVPSGLPTAGGGGSGKAFRNLTQTGESLNEINNAISRQANRKTNIEHLDLVLISKDLAKEERLFADIMDVFIRQANMRRGILMAVVDGKAKDLLAVETEHEKIPAQYIGELLETPQVTETTEPVRVGDIQEHLLTNRSYILPEIKLYSDNSINYETLAVFQGHTGQMMGSLIGEEAKGLNLIIGENQRGSVTADVEGDQATFLVKEGSSKIKLKNKNKQNLEFQVDIEITASIAEYFGSIDFYKKEKLKKFEKALEDRIKKLAEDSAKKVKDDLQIDVLTFDEYLRMHHYDLWKEVEGEWDYGENYFAKSNIKINVTSKIEEPGNSIRIKKGGGWQ</sequence>
<reference evidence="11" key="1">
    <citation type="journal article" date="2019" name="Int. J. Syst. Evol. Microbiol.">
        <title>The Global Catalogue of Microorganisms (GCM) 10K type strain sequencing project: providing services to taxonomists for standard genome sequencing and annotation.</title>
        <authorList>
            <consortium name="The Broad Institute Genomics Platform"/>
            <consortium name="The Broad Institute Genome Sequencing Center for Infectious Disease"/>
            <person name="Wu L."/>
            <person name="Ma J."/>
        </authorList>
    </citation>
    <scope>NUCLEOTIDE SEQUENCE [LARGE SCALE GENOMIC DNA]</scope>
    <source>
        <strain evidence="11">IBRC-M 10703</strain>
    </source>
</reference>